<evidence type="ECO:0000256" key="1">
    <source>
        <dbReference type="SAM" id="MobiDB-lite"/>
    </source>
</evidence>
<dbReference type="EMBL" id="CALNXI010000963">
    <property type="protein sequence ID" value="CAH3149068.1"/>
    <property type="molecule type" value="Genomic_DNA"/>
</dbReference>
<comment type="caution">
    <text evidence="2">The sequence shown here is derived from an EMBL/GenBank/DDBJ whole genome shotgun (WGS) entry which is preliminary data.</text>
</comment>
<evidence type="ECO:0000313" key="2">
    <source>
        <dbReference type="EMBL" id="CAH3149068.1"/>
    </source>
</evidence>
<protein>
    <submittedName>
        <fullName evidence="2">Uncharacterized protein</fullName>
    </submittedName>
</protein>
<feature type="non-terminal residue" evidence="2">
    <location>
        <position position="294"/>
    </location>
</feature>
<reference evidence="2 3" key="1">
    <citation type="submission" date="2022-05" db="EMBL/GenBank/DDBJ databases">
        <authorList>
            <consortium name="Genoscope - CEA"/>
            <person name="William W."/>
        </authorList>
    </citation>
    <scope>NUCLEOTIDE SEQUENCE [LARGE SCALE GENOMIC DNA]</scope>
</reference>
<keyword evidence="3" id="KW-1185">Reference proteome</keyword>
<accession>A0ABN8PRP8</accession>
<dbReference type="Proteomes" id="UP001159427">
    <property type="component" value="Unassembled WGS sequence"/>
</dbReference>
<organism evidence="2 3">
    <name type="scientific">Porites evermanni</name>
    <dbReference type="NCBI Taxonomy" id="104178"/>
    <lineage>
        <taxon>Eukaryota</taxon>
        <taxon>Metazoa</taxon>
        <taxon>Cnidaria</taxon>
        <taxon>Anthozoa</taxon>
        <taxon>Hexacorallia</taxon>
        <taxon>Scleractinia</taxon>
        <taxon>Fungiina</taxon>
        <taxon>Poritidae</taxon>
        <taxon>Porites</taxon>
    </lineage>
</organism>
<proteinExistence type="predicted"/>
<evidence type="ECO:0000313" key="3">
    <source>
        <dbReference type="Proteomes" id="UP001159427"/>
    </source>
</evidence>
<feature type="region of interest" description="Disordered" evidence="1">
    <location>
        <begin position="1"/>
        <end position="21"/>
    </location>
</feature>
<name>A0ABN8PRP8_9CNID</name>
<sequence>MKEAAKTATQNAVQKAATKTGEYAGEKAGDKILQLLSKKNKKTKTPVATSLIENPQSRELSNYEINERLNGKKVYDCHDANQAVNIKNLLDYSPSYAEKTACNEFFFLDTSRNAEEREFEVSGTNQLAKRRVAYNKGFALRKALLGTSSTVNTEIPLNRYSFFEMLEDELLSNTRVEMNFEIESDGNLLWQAGANCRVLITRMQLYVPRITFNSEGQSSYMSQYLKNHKWTYLRENIERSNSSRQRAGHFRISTGISKPRHVFVFIINDANIDAQTENPFLYNTFSVSTDPRTL</sequence>
<gene>
    <name evidence="2" type="ORF">PEVE_00044800</name>
</gene>